<dbReference type="PANTHER" id="PTHR12697">
    <property type="entry name" value="PBS LYASE HEAT-LIKE PROTEIN"/>
    <property type="match status" value="1"/>
</dbReference>
<dbReference type="InterPro" id="IPR016024">
    <property type="entry name" value="ARM-type_fold"/>
</dbReference>
<dbReference type="Proteomes" id="UP001530293">
    <property type="component" value="Unassembled WGS sequence"/>
</dbReference>
<proteinExistence type="inferred from homology"/>
<dbReference type="PANTHER" id="PTHR12697:SF5">
    <property type="entry name" value="DEOXYHYPUSINE HYDROXYLASE"/>
    <property type="match status" value="1"/>
</dbReference>
<feature type="binding site" evidence="9">
    <location>
        <position position="353"/>
    </location>
    <ligand>
        <name>Fe cation</name>
        <dbReference type="ChEBI" id="CHEBI:24875"/>
        <label>2</label>
    </ligand>
</feature>
<feature type="binding site" evidence="9">
    <location>
        <position position="171"/>
    </location>
    <ligand>
        <name>Fe cation</name>
        <dbReference type="ChEBI" id="CHEBI:24875"/>
        <label>1</label>
    </ligand>
</feature>
<keyword evidence="4" id="KW-0677">Repeat</keyword>
<accession>A0ABD3MDD5</accession>
<dbReference type="GO" id="GO:0046872">
    <property type="term" value="F:metal ion binding"/>
    <property type="evidence" value="ECO:0007669"/>
    <property type="project" value="UniProtKB-KW"/>
</dbReference>
<dbReference type="EC" id="1.14.99.29" evidence="9"/>
<comment type="pathway">
    <text evidence="2 9">Protein modification; eIF5A hypusination.</text>
</comment>
<comment type="cofactor">
    <cofactor evidence="9">
        <name>Fe(2+)</name>
        <dbReference type="ChEBI" id="CHEBI:29033"/>
    </cofactor>
    <text evidence="9">Binds 2 Fe(2+) ions per subunit.</text>
</comment>
<evidence type="ECO:0000256" key="5">
    <source>
        <dbReference type="ARBA" id="ARBA00023002"/>
    </source>
</evidence>
<feature type="binding site" evidence="9">
    <location>
        <position position="137"/>
    </location>
    <ligand>
        <name>Fe cation</name>
        <dbReference type="ChEBI" id="CHEBI:24875"/>
        <label>1</label>
    </ligand>
</feature>
<comment type="caution">
    <text evidence="12">The sequence shown here is derived from an EMBL/GenBank/DDBJ whole genome shotgun (WGS) entry which is preliminary data.</text>
</comment>
<evidence type="ECO:0000256" key="8">
    <source>
        <dbReference type="ARBA" id="ARBA00023256"/>
    </source>
</evidence>
<dbReference type="AlphaFoldDB" id="A0ABD3MDD5"/>
<keyword evidence="3 9" id="KW-0479">Metal-binding</keyword>
<evidence type="ECO:0000313" key="12">
    <source>
        <dbReference type="EMBL" id="KAL3760634.1"/>
    </source>
</evidence>
<comment type="catalytic activity">
    <reaction evidence="1 9">
        <text>[eIF5A protein]-deoxyhypusine + AH2 + O2 = [eIF5A protein]-hypusine + A + H2O</text>
        <dbReference type="Rhea" id="RHEA:14101"/>
        <dbReference type="Rhea" id="RHEA-COMP:10144"/>
        <dbReference type="Rhea" id="RHEA-COMP:12592"/>
        <dbReference type="ChEBI" id="CHEBI:13193"/>
        <dbReference type="ChEBI" id="CHEBI:15377"/>
        <dbReference type="ChEBI" id="CHEBI:15379"/>
        <dbReference type="ChEBI" id="CHEBI:17499"/>
        <dbReference type="ChEBI" id="CHEBI:82657"/>
        <dbReference type="ChEBI" id="CHEBI:91175"/>
        <dbReference type="EC" id="1.14.99.29"/>
    </reaction>
</comment>
<keyword evidence="6 9" id="KW-0408">Iron</keyword>
<keyword evidence="13" id="KW-1185">Reference proteome</keyword>
<evidence type="ECO:0000256" key="6">
    <source>
        <dbReference type="ARBA" id="ARBA00023004"/>
    </source>
</evidence>
<evidence type="ECO:0000256" key="9">
    <source>
        <dbReference type="HAMAP-Rule" id="MF_03101"/>
    </source>
</evidence>
<comment type="similarity">
    <text evidence="9">Belongs to the deoxyhypusine hydroxylase family.</text>
</comment>
<feature type="binding site" evidence="9">
    <location>
        <position position="354"/>
    </location>
    <ligand>
        <name>Fe cation</name>
        <dbReference type="ChEBI" id="CHEBI:24875"/>
        <label>2</label>
    </ligand>
</feature>
<dbReference type="InterPro" id="IPR027517">
    <property type="entry name" value="Deoxyhypusine_hydroxylase"/>
</dbReference>
<evidence type="ECO:0000256" key="7">
    <source>
        <dbReference type="ARBA" id="ARBA00023033"/>
    </source>
</evidence>
<dbReference type="GO" id="GO:0019135">
    <property type="term" value="F:deoxyhypusine monooxygenase activity"/>
    <property type="evidence" value="ECO:0007669"/>
    <property type="project" value="UniProtKB-UniRule"/>
</dbReference>
<dbReference type="Pfam" id="PF13646">
    <property type="entry name" value="HEAT_2"/>
    <property type="match status" value="1"/>
</dbReference>
<keyword evidence="7 9" id="KW-0503">Monooxygenase</keyword>
<feature type="binding site" evidence="9">
    <location>
        <position position="138"/>
    </location>
    <ligand>
        <name>Fe cation</name>
        <dbReference type="ChEBI" id="CHEBI:24875"/>
        <label>1</label>
    </ligand>
</feature>
<dbReference type="InterPro" id="IPR004155">
    <property type="entry name" value="PBS_lyase_HEAT"/>
</dbReference>
<feature type="region of interest" description="Disordered" evidence="10">
    <location>
        <begin position="66"/>
        <end position="94"/>
    </location>
</feature>
<sequence length="479" mass="53509">MTMWEAPPLPSLLATLSDPTLPVGMRMRATYYLRQVYDNYVKNHPDVIREELDGENVYGTATATMSTTTSAASRNITKRDGEKEDSNAASNICNRNSSDIANDYEKDDGAETDLSWTVLHALTTALSNIHHGCLLRHEFAYVLGQLRDVRSVQSLERTLLNVHDDTMVRHESAEALGAIGSISCLPTLQKVAKEDASIEVGQTCLLALEFIRWKEKKKRGGVKSDYATMSEQKEEEEEEEEIVVCACMLPPYSSVDPAPPHPKHVSLSSHEIGTILRDVNAPLFERFRAMFSLRNRGGEDCVKELGNALVMDESSALLRHEVAYVLGQMQHPHSVEYLACSLERSNEHRMVRHESAEALGAIEERWGECESILRKFLEDEDDVVRESCVVALDAADYWGYNNQVVDDGDDADDLENEDESKSDGEKQLDPVVGDVFEKGEQRHVNFSLHKAQSNGKANTSTMMLRPEGVLHNHFNIAAS</sequence>
<keyword evidence="8 9" id="KW-0386">Hypusine biosynthesis</keyword>
<evidence type="ECO:0000256" key="10">
    <source>
        <dbReference type="SAM" id="MobiDB-lite"/>
    </source>
</evidence>
<name>A0ABD3MDD5_9STRA</name>
<dbReference type="SUPFAM" id="SSF48371">
    <property type="entry name" value="ARM repeat"/>
    <property type="match status" value="1"/>
</dbReference>
<organism evidence="12 13">
    <name type="scientific">Discostella pseudostelligera</name>
    <dbReference type="NCBI Taxonomy" id="259834"/>
    <lineage>
        <taxon>Eukaryota</taxon>
        <taxon>Sar</taxon>
        <taxon>Stramenopiles</taxon>
        <taxon>Ochrophyta</taxon>
        <taxon>Bacillariophyta</taxon>
        <taxon>Coscinodiscophyceae</taxon>
        <taxon>Thalassiosirophycidae</taxon>
        <taxon>Stephanodiscales</taxon>
        <taxon>Stephanodiscaceae</taxon>
        <taxon>Discostella</taxon>
    </lineage>
</organism>
<evidence type="ECO:0000313" key="13">
    <source>
        <dbReference type="Proteomes" id="UP001530293"/>
    </source>
</evidence>
<evidence type="ECO:0000256" key="3">
    <source>
        <dbReference type="ARBA" id="ARBA00022723"/>
    </source>
</evidence>
<dbReference type="Gene3D" id="1.25.10.10">
    <property type="entry name" value="Leucine-rich Repeat Variant"/>
    <property type="match status" value="2"/>
</dbReference>
<dbReference type="SMART" id="SM00567">
    <property type="entry name" value="EZ_HEAT"/>
    <property type="match status" value="5"/>
</dbReference>
<dbReference type="EMBL" id="JALLBG020000270">
    <property type="protein sequence ID" value="KAL3757211.1"/>
    <property type="molecule type" value="Genomic_DNA"/>
</dbReference>
<gene>
    <name evidence="12" type="ORF">ACHAWU_002456</name>
    <name evidence="11" type="ORF">ACHAWU_003873</name>
</gene>
<evidence type="ECO:0000256" key="1">
    <source>
        <dbReference type="ARBA" id="ARBA00000068"/>
    </source>
</evidence>
<protein>
    <recommendedName>
        <fullName evidence="9">Deoxyhypusine hydroxylase</fullName>
        <shortName evidence="9">DOHH</shortName>
        <ecNumber evidence="9">1.14.99.29</ecNumber>
    </recommendedName>
    <alternativeName>
        <fullName evidence="9">Deoxyhypusine dioxygenase</fullName>
    </alternativeName>
    <alternativeName>
        <fullName evidence="9">Deoxyhypusine monooxygenase</fullName>
    </alternativeName>
</protein>
<feature type="binding site" evidence="9">
    <location>
        <position position="320"/>
    </location>
    <ligand>
        <name>Fe cation</name>
        <dbReference type="ChEBI" id="CHEBI:24875"/>
        <label>2</label>
    </ligand>
</feature>
<dbReference type="HAMAP" id="MF_03101">
    <property type="entry name" value="Deoxyhypusine_hydroxylase"/>
    <property type="match status" value="1"/>
</dbReference>
<dbReference type="EMBL" id="JALLBG020000178">
    <property type="protein sequence ID" value="KAL3760634.1"/>
    <property type="molecule type" value="Genomic_DNA"/>
</dbReference>
<evidence type="ECO:0000256" key="4">
    <source>
        <dbReference type="ARBA" id="ARBA00022737"/>
    </source>
</evidence>
<reference evidence="12 13" key="1">
    <citation type="submission" date="2024-10" db="EMBL/GenBank/DDBJ databases">
        <title>Updated reference genomes for cyclostephanoid diatoms.</title>
        <authorList>
            <person name="Roberts W.R."/>
            <person name="Alverson A.J."/>
        </authorList>
    </citation>
    <scope>NUCLEOTIDE SEQUENCE [LARGE SCALE GENOMIC DNA]</scope>
    <source>
        <strain evidence="12 13">AJA232-27</strain>
    </source>
</reference>
<comment type="function">
    <text evidence="9">Catalyzes the hydroxylation of the N(6)-(4-aminobutyl)-L-lysine intermediate to form hypusine, an essential post-translational modification only found in mature eIF-5A factor.</text>
</comment>
<feature type="region of interest" description="Disordered" evidence="10">
    <location>
        <begin position="406"/>
        <end position="427"/>
    </location>
</feature>
<dbReference type="InterPro" id="IPR011989">
    <property type="entry name" value="ARM-like"/>
</dbReference>
<keyword evidence="5 9" id="KW-0560">Oxidoreductase</keyword>
<feature type="binding site" evidence="9">
    <location>
        <position position="321"/>
    </location>
    <ligand>
        <name>Fe cation</name>
        <dbReference type="ChEBI" id="CHEBI:24875"/>
        <label>2</label>
    </ligand>
</feature>
<feature type="compositionally biased region" description="Acidic residues" evidence="10">
    <location>
        <begin position="406"/>
        <end position="418"/>
    </location>
</feature>
<feature type="compositionally biased region" description="Basic and acidic residues" evidence="10">
    <location>
        <begin position="77"/>
        <end position="86"/>
    </location>
</feature>
<evidence type="ECO:0000313" key="11">
    <source>
        <dbReference type="EMBL" id="KAL3757211.1"/>
    </source>
</evidence>
<evidence type="ECO:0000256" key="2">
    <source>
        <dbReference type="ARBA" id="ARBA00005041"/>
    </source>
</evidence>
<feature type="binding site" evidence="9">
    <location>
        <position position="170"/>
    </location>
    <ligand>
        <name>Fe cation</name>
        <dbReference type="ChEBI" id="CHEBI:24875"/>
        <label>1</label>
    </ligand>
</feature>